<comment type="caution">
    <text evidence="2">The sequence shown here is derived from an EMBL/GenBank/DDBJ whole genome shotgun (WGS) entry which is preliminary data.</text>
</comment>
<keyword evidence="3" id="KW-1185">Reference proteome</keyword>
<dbReference type="GO" id="GO:0019432">
    <property type="term" value="P:triglyceride biosynthetic process"/>
    <property type="evidence" value="ECO:0007669"/>
    <property type="project" value="TreeGrafter"/>
</dbReference>
<reference evidence="2" key="1">
    <citation type="submission" date="2021-02" db="EMBL/GenBank/DDBJ databases">
        <authorList>
            <person name="Nowell W R."/>
        </authorList>
    </citation>
    <scope>NUCLEOTIDE SEQUENCE</scope>
</reference>
<gene>
    <name evidence="2" type="ORF">UJA718_LOCUS35352</name>
</gene>
<dbReference type="GO" id="GO:0032869">
    <property type="term" value="P:cellular response to insulin stimulus"/>
    <property type="evidence" value="ECO:0007669"/>
    <property type="project" value="TreeGrafter"/>
</dbReference>
<dbReference type="GO" id="GO:0003713">
    <property type="term" value="F:transcription coactivator activity"/>
    <property type="evidence" value="ECO:0007669"/>
    <property type="project" value="TreeGrafter"/>
</dbReference>
<dbReference type="Pfam" id="PF04571">
    <property type="entry name" value="Lipin_N"/>
    <property type="match status" value="1"/>
</dbReference>
<evidence type="ECO:0000313" key="2">
    <source>
        <dbReference type="EMBL" id="CAF4683083.1"/>
    </source>
</evidence>
<feature type="domain" description="Lipin N-terminal" evidence="1">
    <location>
        <begin position="1"/>
        <end position="93"/>
    </location>
</feature>
<organism evidence="2 3">
    <name type="scientific">Rotaria socialis</name>
    <dbReference type="NCBI Taxonomy" id="392032"/>
    <lineage>
        <taxon>Eukaryota</taxon>
        <taxon>Metazoa</taxon>
        <taxon>Spiralia</taxon>
        <taxon>Gnathifera</taxon>
        <taxon>Rotifera</taxon>
        <taxon>Eurotatoria</taxon>
        <taxon>Bdelloidea</taxon>
        <taxon>Philodinida</taxon>
        <taxon>Philodinidae</taxon>
        <taxon>Rotaria</taxon>
    </lineage>
</organism>
<dbReference type="Proteomes" id="UP000663873">
    <property type="component" value="Unassembled WGS sequence"/>
</dbReference>
<dbReference type="EMBL" id="CAJOBP010032933">
    <property type="protein sequence ID" value="CAF4683083.1"/>
    <property type="molecule type" value="Genomic_DNA"/>
</dbReference>
<dbReference type="InterPro" id="IPR026058">
    <property type="entry name" value="LIPIN"/>
</dbReference>
<evidence type="ECO:0000313" key="3">
    <source>
        <dbReference type="Proteomes" id="UP000663873"/>
    </source>
</evidence>
<protein>
    <recommendedName>
        <fullName evidence="1">Lipin N-terminal domain-containing protein</fullName>
    </recommendedName>
</protein>
<feature type="non-terminal residue" evidence="2">
    <location>
        <position position="1"/>
    </location>
</feature>
<dbReference type="AlphaFoldDB" id="A0A821HEZ9"/>
<dbReference type="PANTHER" id="PTHR12181">
    <property type="entry name" value="LIPIN"/>
    <property type="match status" value="1"/>
</dbReference>
<evidence type="ECO:0000259" key="1">
    <source>
        <dbReference type="Pfam" id="PF04571"/>
    </source>
</evidence>
<name>A0A821HEZ9_9BILA</name>
<dbReference type="GO" id="GO:0008195">
    <property type="term" value="F:phosphatidate phosphatase activity"/>
    <property type="evidence" value="ECO:0007669"/>
    <property type="project" value="TreeGrafter"/>
</dbReference>
<dbReference type="GO" id="GO:0045944">
    <property type="term" value="P:positive regulation of transcription by RNA polymerase II"/>
    <property type="evidence" value="ECO:0007669"/>
    <property type="project" value="TreeGrafter"/>
</dbReference>
<dbReference type="GO" id="GO:0009062">
    <property type="term" value="P:fatty acid catabolic process"/>
    <property type="evidence" value="ECO:0007669"/>
    <property type="project" value="TreeGrafter"/>
</dbReference>
<dbReference type="PANTHER" id="PTHR12181:SF12">
    <property type="entry name" value="PHOSPHATIDATE PHOSPHATASE"/>
    <property type="match status" value="1"/>
</dbReference>
<proteinExistence type="predicted"/>
<dbReference type="InterPro" id="IPR007651">
    <property type="entry name" value="Lipin_N"/>
</dbReference>
<dbReference type="GO" id="GO:0005634">
    <property type="term" value="C:nucleus"/>
    <property type="evidence" value="ECO:0007669"/>
    <property type="project" value="TreeGrafter"/>
</dbReference>
<sequence length="218" mass="24765">MTSFTRLVSSIRSAYNNINPSTLTGAIDVVVVRQEDDTLRCTPFHVRFGKLGVLRNQQNKVYITINGNPVEDLYMELGEAGEALFVEEETDTQCLSSNRHLESSDGNKFLDPDSAISTDYRLQPSNIDCSPQIINKQYDEEEAQENNEPITKYAYEQPSTDADAVNSNTSIVTRRRQKRLTLNCTEQTNENEDQEVEKLYLSNQNRSRSHQRTSTSIS</sequence>
<accession>A0A821HEZ9</accession>